<keyword evidence="3" id="KW-1185">Reference proteome</keyword>
<dbReference type="EMBL" id="DF238776">
    <property type="protein sequence ID" value="GAC93575.1"/>
    <property type="molecule type" value="Genomic_DNA"/>
</dbReference>
<proteinExistence type="predicted"/>
<evidence type="ECO:0000256" key="1">
    <source>
        <dbReference type="SAM" id="MobiDB-lite"/>
    </source>
</evidence>
<dbReference type="Proteomes" id="UP000014071">
    <property type="component" value="Unassembled WGS sequence"/>
</dbReference>
<evidence type="ECO:0000313" key="3">
    <source>
        <dbReference type="Proteomes" id="UP000014071"/>
    </source>
</evidence>
<feature type="region of interest" description="Disordered" evidence="1">
    <location>
        <begin position="129"/>
        <end position="169"/>
    </location>
</feature>
<sequence>MHRLPDHNWHRHMSKNPVRFVQAPYIEHDRLILSARSSLAQLLRSGQKQANVNRTERSAFQTTKHVRHETGSTLCRKEVAFVNLPSDRSTSPFAAVSCDFPLGESSGSCMVRDAVQRGTAILGKIRRPYRPTKMLPASSRGARLSSKRTAEHRYSERKSSIDGSRNSGH</sequence>
<accession>R9P633</accession>
<feature type="compositionally biased region" description="Basic and acidic residues" evidence="1">
    <location>
        <begin position="148"/>
        <end position="160"/>
    </location>
</feature>
<organism evidence="2 3">
    <name type="scientific">Pseudozyma hubeiensis (strain SY62)</name>
    <name type="common">Yeast</name>
    <dbReference type="NCBI Taxonomy" id="1305764"/>
    <lineage>
        <taxon>Eukaryota</taxon>
        <taxon>Fungi</taxon>
        <taxon>Dikarya</taxon>
        <taxon>Basidiomycota</taxon>
        <taxon>Ustilaginomycotina</taxon>
        <taxon>Ustilaginomycetes</taxon>
        <taxon>Ustilaginales</taxon>
        <taxon>Ustilaginaceae</taxon>
        <taxon>Pseudozyma</taxon>
    </lineage>
</organism>
<dbReference type="RefSeq" id="XP_012187162.1">
    <property type="nucleotide sequence ID" value="XM_012331772.1"/>
</dbReference>
<dbReference type="AlphaFoldDB" id="R9P633"/>
<reference evidence="3" key="1">
    <citation type="journal article" date="2013" name="Genome Announc.">
        <title>Draft genome sequence of the basidiomycetous yeast-like fungus Pseudozyma hubeiensis SY62, which produces an abundant amount of the biosurfactant mannosylerythritol lipids.</title>
        <authorList>
            <person name="Konishi M."/>
            <person name="Hatada Y."/>
            <person name="Horiuchi J."/>
        </authorList>
    </citation>
    <scope>NUCLEOTIDE SEQUENCE [LARGE SCALE GENOMIC DNA]</scope>
    <source>
        <strain evidence="3">SY62</strain>
    </source>
</reference>
<dbReference type="HOGENOM" id="CLU_1579225_0_0_1"/>
<protein>
    <submittedName>
        <fullName evidence="2">Uncharacterized protein</fullName>
    </submittedName>
</protein>
<gene>
    <name evidence="2" type="ORF">PHSY_001140</name>
</gene>
<dbReference type="GeneID" id="24106441"/>
<evidence type="ECO:0000313" key="2">
    <source>
        <dbReference type="EMBL" id="GAC93575.1"/>
    </source>
</evidence>
<name>R9P633_PSEHS</name>
<dbReference type="OrthoDB" id="10547104at2759"/>